<evidence type="ECO:0000256" key="2">
    <source>
        <dbReference type="ARBA" id="ARBA00022679"/>
    </source>
</evidence>
<sequence>MNILRIAYAPDENYVGITIVSMLSILENSEDEKFEFIILHSGLSNNALRKFEWIKNYKKCNIRFVKVNREEFKNYPSVNWVTTAAWFRTKIPELCPDCEKVLYLDSDTMVLSSLKELFLTDLKDNYIATVCNPETGYFNSGVILFNCHSWREEQVFNKIKNYVEANGKNVKCADQDVLNVICSSRKLMLPQEYNYCEPYNYFEYETMKNPKIVHFVGPNPNRFDCLHSMKSKWNEFAVKTPFYHEFISQNIYNMIKMYPKLKFDEFKYSTLAKIGIGKMKVKYELKAYTQQRLINSLKF</sequence>
<dbReference type="InterPro" id="IPR002495">
    <property type="entry name" value="Glyco_trans_8"/>
</dbReference>
<keyword evidence="2" id="KW-0808">Transferase</keyword>
<evidence type="ECO:0000256" key="1">
    <source>
        <dbReference type="ARBA" id="ARBA00022676"/>
    </source>
</evidence>
<dbReference type="CDD" id="cd04194">
    <property type="entry name" value="GT8_A4GalT_like"/>
    <property type="match status" value="1"/>
</dbReference>
<dbReference type="EMBL" id="DVJO01000025">
    <property type="protein sequence ID" value="HIS82204.1"/>
    <property type="molecule type" value="Genomic_DNA"/>
</dbReference>
<dbReference type="PANTHER" id="PTHR13778">
    <property type="entry name" value="GLYCOSYLTRANSFERASE 8 DOMAIN-CONTAINING PROTEIN"/>
    <property type="match status" value="1"/>
</dbReference>
<evidence type="ECO:0000256" key="3">
    <source>
        <dbReference type="ARBA" id="ARBA00022723"/>
    </source>
</evidence>
<evidence type="ECO:0000313" key="4">
    <source>
        <dbReference type="EMBL" id="HIS82204.1"/>
    </source>
</evidence>
<dbReference type="SUPFAM" id="SSF53448">
    <property type="entry name" value="Nucleotide-diphospho-sugar transferases"/>
    <property type="match status" value="1"/>
</dbReference>
<dbReference type="InterPro" id="IPR029044">
    <property type="entry name" value="Nucleotide-diphossugar_trans"/>
</dbReference>
<organism evidence="4 5">
    <name type="scientific">Candidatus Scatenecus faecavium</name>
    <dbReference type="NCBI Taxonomy" id="2840915"/>
    <lineage>
        <taxon>Bacteria</taxon>
        <taxon>Candidatus Scatenecus</taxon>
    </lineage>
</organism>
<name>A0A9D1FV03_9BACT</name>
<comment type="caution">
    <text evidence="4">The sequence shown here is derived from an EMBL/GenBank/DDBJ whole genome shotgun (WGS) entry which is preliminary data.</text>
</comment>
<dbReference type="GO" id="GO:0016757">
    <property type="term" value="F:glycosyltransferase activity"/>
    <property type="evidence" value="ECO:0007669"/>
    <property type="project" value="UniProtKB-KW"/>
</dbReference>
<dbReference type="Proteomes" id="UP000824139">
    <property type="component" value="Unassembled WGS sequence"/>
</dbReference>
<evidence type="ECO:0000313" key="5">
    <source>
        <dbReference type="Proteomes" id="UP000824139"/>
    </source>
</evidence>
<protein>
    <submittedName>
        <fullName evidence="4">Glycosyltransferase family 8 protein</fullName>
    </submittedName>
</protein>
<accession>A0A9D1FV03</accession>
<dbReference type="InterPro" id="IPR050748">
    <property type="entry name" value="Glycosyltrans_8_dom-fam"/>
</dbReference>
<reference evidence="4" key="2">
    <citation type="journal article" date="2021" name="PeerJ">
        <title>Extensive microbial diversity within the chicken gut microbiome revealed by metagenomics and culture.</title>
        <authorList>
            <person name="Gilroy R."/>
            <person name="Ravi A."/>
            <person name="Getino M."/>
            <person name="Pursley I."/>
            <person name="Horton D.L."/>
            <person name="Alikhan N.F."/>
            <person name="Baker D."/>
            <person name="Gharbi K."/>
            <person name="Hall N."/>
            <person name="Watson M."/>
            <person name="Adriaenssens E.M."/>
            <person name="Foster-Nyarko E."/>
            <person name="Jarju S."/>
            <person name="Secka A."/>
            <person name="Antonio M."/>
            <person name="Oren A."/>
            <person name="Chaudhuri R.R."/>
            <person name="La Ragione R."/>
            <person name="Hildebrand F."/>
            <person name="Pallen M.J."/>
        </authorList>
    </citation>
    <scope>NUCLEOTIDE SEQUENCE</scope>
    <source>
        <strain evidence="4">CHK152-2994</strain>
    </source>
</reference>
<gene>
    <name evidence="4" type="ORF">IAD41_01165</name>
</gene>
<dbReference type="GO" id="GO:0046872">
    <property type="term" value="F:metal ion binding"/>
    <property type="evidence" value="ECO:0007669"/>
    <property type="project" value="UniProtKB-KW"/>
</dbReference>
<proteinExistence type="predicted"/>
<keyword evidence="3" id="KW-0479">Metal-binding</keyword>
<dbReference type="AlphaFoldDB" id="A0A9D1FV03"/>
<keyword evidence="1" id="KW-0328">Glycosyltransferase</keyword>
<dbReference type="PANTHER" id="PTHR13778:SF47">
    <property type="entry name" value="LIPOPOLYSACCHARIDE 1,3-GALACTOSYLTRANSFERASE"/>
    <property type="match status" value="1"/>
</dbReference>
<dbReference type="Gene3D" id="3.90.550.10">
    <property type="entry name" value="Spore Coat Polysaccharide Biosynthesis Protein SpsA, Chain A"/>
    <property type="match status" value="1"/>
</dbReference>
<dbReference type="Pfam" id="PF01501">
    <property type="entry name" value="Glyco_transf_8"/>
    <property type="match status" value="1"/>
</dbReference>
<reference evidence="4" key="1">
    <citation type="submission" date="2020-10" db="EMBL/GenBank/DDBJ databases">
        <authorList>
            <person name="Gilroy R."/>
        </authorList>
    </citation>
    <scope>NUCLEOTIDE SEQUENCE</scope>
    <source>
        <strain evidence="4">CHK152-2994</strain>
    </source>
</reference>